<reference evidence="2 3" key="1">
    <citation type="journal article" date="2003" name="Proc. Natl. Acad. Sci. U.S.A.">
        <title>Genome sequence of the cyanobacterium Prochlorococcus marinus SS120, a nearly minimal oxyphototrophic genome.</title>
        <authorList>
            <person name="Dufresne A."/>
            <person name="Salanoubat M."/>
            <person name="Partensky F."/>
            <person name="Artiguenave F."/>
            <person name="Axmann I.M."/>
            <person name="Barbe V."/>
            <person name="Duprat S."/>
            <person name="Galperin M.Y."/>
            <person name="Koonin E.V."/>
            <person name="Le Gall F."/>
            <person name="Makarova K.S."/>
            <person name="Ostrowski M."/>
            <person name="Oztas S."/>
            <person name="Robert C."/>
            <person name="Rogozin I.B."/>
            <person name="Scanlan D.J."/>
            <person name="Tandeau de Marsac N."/>
            <person name="Weissenbach J."/>
            <person name="Wincker P."/>
            <person name="Wolf Y.I."/>
            <person name="Hess W.R."/>
        </authorList>
    </citation>
    <scope>NUCLEOTIDE SEQUENCE [LARGE SCALE GENOMIC DNA]</scope>
    <source>
        <strain evidence="3">SARG / CCMP1375 / SS120</strain>
    </source>
</reference>
<dbReference type="GO" id="GO:0003676">
    <property type="term" value="F:nucleic acid binding"/>
    <property type="evidence" value="ECO:0007669"/>
    <property type="project" value="InterPro"/>
</dbReference>
<dbReference type="KEGG" id="pma:Pro_1682"/>
<proteinExistence type="predicted"/>
<evidence type="ECO:0000313" key="2">
    <source>
        <dbReference type="EMBL" id="AAQ00726.1"/>
    </source>
</evidence>
<dbReference type="SMART" id="SM00507">
    <property type="entry name" value="HNHc"/>
    <property type="match status" value="1"/>
</dbReference>
<dbReference type="EnsemblBacteria" id="AAQ00726">
    <property type="protein sequence ID" value="AAQ00726"/>
    <property type="gene ID" value="Pro_1682"/>
</dbReference>
<dbReference type="CDD" id="cd00085">
    <property type="entry name" value="HNHc"/>
    <property type="match status" value="1"/>
</dbReference>
<evidence type="ECO:0000313" key="3">
    <source>
        <dbReference type="Proteomes" id="UP000001420"/>
    </source>
</evidence>
<dbReference type="EMBL" id="AE017126">
    <property type="protein sequence ID" value="AAQ00726.1"/>
    <property type="molecule type" value="Genomic_DNA"/>
</dbReference>
<dbReference type="InterPro" id="IPR003615">
    <property type="entry name" value="HNH_nuc"/>
</dbReference>
<accession>Q7V9Z1</accession>
<dbReference type="Gene3D" id="1.10.30.50">
    <property type="match status" value="1"/>
</dbReference>
<protein>
    <submittedName>
        <fullName evidence="2">McrA/HNH family nuclease</fullName>
    </submittedName>
</protein>
<dbReference type="Pfam" id="PF01844">
    <property type="entry name" value="HNH"/>
    <property type="match status" value="1"/>
</dbReference>
<dbReference type="HOGENOM" id="CLU_099824_3_0_3"/>
<dbReference type="Proteomes" id="UP000001420">
    <property type="component" value="Chromosome"/>
</dbReference>
<dbReference type="InterPro" id="IPR002711">
    <property type="entry name" value="HNH"/>
</dbReference>
<dbReference type="PANTHER" id="PTHR33877:SF2">
    <property type="entry name" value="OS07G0170200 PROTEIN"/>
    <property type="match status" value="1"/>
</dbReference>
<dbReference type="GO" id="GO:0008270">
    <property type="term" value="F:zinc ion binding"/>
    <property type="evidence" value="ECO:0007669"/>
    <property type="project" value="InterPro"/>
</dbReference>
<name>Q7V9Z1_PROMA</name>
<dbReference type="OrthoDB" id="9802901at2"/>
<dbReference type="InterPro" id="IPR052892">
    <property type="entry name" value="NA-targeting_endonuclease"/>
</dbReference>
<dbReference type="PANTHER" id="PTHR33877">
    <property type="entry name" value="SLL1193 PROTEIN"/>
    <property type="match status" value="1"/>
</dbReference>
<keyword evidence="3" id="KW-1185">Reference proteome</keyword>
<sequence>MSQVLVLNASYEPLNITTWRRATVLMMKGKAESLEEDSNHPIRNNINLPTVIRLRYFIKIPYREVALNRKNLIQRDNYCCQYCGYAGEKLSIDHVLPRSRGGKDSWENVTTACLSCNIKKGDQTPKEANMPLKRQPHKPFGTLSFEATKQIDSGLYKEWSKYVIGWRNTT</sequence>
<dbReference type="RefSeq" id="WP_011125831.1">
    <property type="nucleotide sequence ID" value="NC_005042.1"/>
</dbReference>
<dbReference type="eggNOG" id="COG1403">
    <property type="taxonomic scope" value="Bacteria"/>
</dbReference>
<gene>
    <name evidence="2" type="primary">mcrA</name>
    <name evidence="2" type="ordered locus">Pro_1682</name>
</gene>
<dbReference type="GO" id="GO:0004519">
    <property type="term" value="F:endonuclease activity"/>
    <property type="evidence" value="ECO:0007669"/>
    <property type="project" value="InterPro"/>
</dbReference>
<dbReference type="AlphaFoldDB" id="Q7V9Z1"/>
<feature type="domain" description="HNH nuclease" evidence="1">
    <location>
        <begin position="67"/>
        <end position="118"/>
    </location>
</feature>
<dbReference type="STRING" id="167539.Pro_1682"/>
<dbReference type="PATRIC" id="fig|167539.5.peg.1776"/>
<organism evidence="2 3">
    <name type="scientific">Prochlorococcus marinus (strain SARG / CCMP1375 / SS120)</name>
    <dbReference type="NCBI Taxonomy" id="167539"/>
    <lineage>
        <taxon>Bacteria</taxon>
        <taxon>Bacillati</taxon>
        <taxon>Cyanobacteriota</taxon>
        <taxon>Cyanophyceae</taxon>
        <taxon>Synechococcales</taxon>
        <taxon>Prochlorococcaceae</taxon>
        <taxon>Prochlorococcus</taxon>
    </lineage>
</organism>
<evidence type="ECO:0000259" key="1">
    <source>
        <dbReference type="SMART" id="SM00507"/>
    </source>
</evidence>